<evidence type="ECO:0000313" key="10">
    <source>
        <dbReference type="Proteomes" id="UP000472580"/>
    </source>
</evidence>
<dbReference type="Proteomes" id="UP000472580">
    <property type="component" value="Unassembled WGS sequence"/>
</dbReference>
<dbReference type="PROSITE" id="PS50043">
    <property type="entry name" value="HTH_LUXR_2"/>
    <property type="match status" value="1"/>
</dbReference>
<sequence length="205" mass="23001">MAEKACIRVVDDDEDLLESLEFLLESEGWKVKTYSSAQDFLRNDAASVTGCLISDIRMPGMTGLELQKEMNDRHIHLPIIFLTAHGDIDMAVSAVKAGAIEFLQKPVDQERLLKVVADCARKSAKGYSLLSFDIFEARRRWDALTEKEKTVLKFVAAGLMNKEVAERLGNSVRTIENHRGNGLKKLQIHTMAELNQLISAIKENE</sequence>
<protein>
    <submittedName>
        <fullName evidence="9">Response regulator</fullName>
    </submittedName>
</protein>
<dbReference type="InterPro" id="IPR016032">
    <property type="entry name" value="Sig_transdc_resp-reg_C-effctor"/>
</dbReference>
<dbReference type="GO" id="GO:0006355">
    <property type="term" value="P:regulation of DNA-templated transcription"/>
    <property type="evidence" value="ECO:0007669"/>
    <property type="project" value="InterPro"/>
</dbReference>
<evidence type="ECO:0000256" key="5">
    <source>
        <dbReference type="ARBA" id="ARBA00023163"/>
    </source>
</evidence>
<reference evidence="9 10" key="1">
    <citation type="submission" date="2019-12" db="EMBL/GenBank/DDBJ databases">
        <title>Microbes associate with the intestines of laboratory mice.</title>
        <authorList>
            <person name="Navarre W."/>
            <person name="Wong E."/>
        </authorList>
    </citation>
    <scope>NUCLEOTIDE SEQUENCE [LARGE SCALE GENOMIC DNA]</scope>
    <source>
        <strain evidence="9 10">NM82_D38</strain>
    </source>
</reference>
<keyword evidence="1 6" id="KW-0597">Phosphoprotein</keyword>
<feature type="modified residue" description="4-aspartylphosphate" evidence="6">
    <location>
        <position position="55"/>
    </location>
</feature>
<dbReference type="Gene3D" id="1.10.10.10">
    <property type="entry name" value="Winged helix-like DNA-binding domain superfamily/Winged helix DNA-binding domain"/>
    <property type="match status" value="1"/>
</dbReference>
<dbReference type="EMBL" id="WSRP01000022">
    <property type="protein sequence ID" value="MVX57129.1"/>
    <property type="molecule type" value="Genomic_DNA"/>
</dbReference>
<dbReference type="FunFam" id="3.40.50.2300:FF:000018">
    <property type="entry name" value="DNA-binding transcriptional regulator NtrC"/>
    <property type="match status" value="1"/>
</dbReference>
<evidence type="ECO:0000256" key="2">
    <source>
        <dbReference type="ARBA" id="ARBA00023012"/>
    </source>
</evidence>
<dbReference type="InterPro" id="IPR036388">
    <property type="entry name" value="WH-like_DNA-bd_sf"/>
</dbReference>
<dbReference type="Pfam" id="PF00196">
    <property type="entry name" value="GerE"/>
    <property type="match status" value="1"/>
</dbReference>
<evidence type="ECO:0000256" key="1">
    <source>
        <dbReference type="ARBA" id="ARBA00022553"/>
    </source>
</evidence>
<evidence type="ECO:0000256" key="4">
    <source>
        <dbReference type="ARBA" id="ARBA00023125"/>
    </source>
</evidence>
<dbReference type="SUPFAM" id="SSF52172">
    <property type="entry name" value="CheY-like"/>
    <property type="match status" value="1"/>
</dbReference>
<dbReference type="PRINTS" id="PR00038">
    <property type="entry name" value="HTHLUXR"/>
</dbReference>
<dbReference type="CDD" id="cd06170">
    <property type="entry name" value="LuxR_C_like"/>
    <property type="match status" value="1"/>
</dbReference>
<organism evidence="9 10">
    <name type="scientific">Parasutterella muris</name>
    <dbReference type="NCBI Taxonomy" id="2565572"/>
    <lineage>
        <taxon>Bacteria</taxon>
        <taxon>Pseudomonadati</taxon>
        <taxon>Pseudomonadota</taxon>
        <taxon>Betaproteobacteria</taxon>
        <taxon>Burkholderiales</taxon>
        <taxon>Sutterellaceae</taxon>
        <taxon>Parasutterella</taxon>
    </lineage>
</organism>
<evidence type="ECO:0000259" key="8">
    <source>
        <dbReference type="PROSITE" id="PS50110"/>
    </source>
</evidence>
<dbReference type="PROSITE" id="PS50110">
    <property type="entry name" value="RESPONSE_REGULATORY"/>
    <property type="match status" value="1"/>
</dbReference>
<evidence type="ECO:0000313" key="9">
    <source>
        <dbReference type="EMBL" id="MVX57129.1"/>
    </source>
</evidence>
<dbReference type="PANTHER" id="PTHR44688">
    <property type="entry name" value="DNA-BINDING TRANSCRIPTIONAL ACTIVATOR DEVR_DOSR"/>
    <property type="match status" value="1"/>
</dbReference>
<keyword evidence="2" id="KW-0902">Two-component regulatory system</keyword>
<feature type="domain" description="HTH luxR-type" evidence="7">
    <location>
        <begin position="137"/>
        <end position="202"/>
    </location>
</feature>
<dbReference type="GO" id="GO:0000160">
    <property type="term" value="P:phosphorelay signal transduction system"/>
    <property type="evidence" value="ECO:0007669"/>
    <property type="project" value="UniProtKB-KW"/>
</dbReference>
<dbReference type="GO" id="GO:0003677">
    <property type="term" value="F:DNA binding"/>
    <property type="evidence" value="ECO:0007669"/>
    <property type="project" value="UniProtKB-KW"/>
</dbReference>
<dbReference type="InterPro" id="IPR000792">
    <property type="entry name" value="Tscrpt_reg_LuxR_C"/>
</dbReference>
<dbReference type="OrthoDB" id="9800029at2"/>
<keyword evidence="4" id="KW-0238">DNA-binding</keyword>
<dbReference type="Gene3D" id="3.40.50.2300">
    <property type="match status" value="1"/>
</dbReference>
<dbReference type="InterPro" id="IPR001789">
    <property type="entry name" value="Sig_transdc_resp-reg_receiver"/>
</dbReference>
<accession>A0A6L6YK40</accession>
<evidence type="ECO:0000256" key="3">
    <source>
        <dbReference type="ARBA" id="ARBA00023015"/>
    </source>
</evidence>
<dbReference type="SMART" id="SM00448">
    <property type="entry name" value="REC"/>
    <property type="match status" value="1"/>
</dbReference>
<dbReference type="SUPFAM" id="SSF46894">
    <property type="entry name" value="C-terminal effector domain of the bipartite response regulators"/>
    <property type="match status" value="1"/>
</dbReference>
<name>A0A6L6YK40_9BURK</name>
<dbReference type="Pfam" id="PF00072">
    <property type="entry name" value="Response_reg"/>
    <property type="match status" value="1"/>
</dbReference>
<keyword evidence="10" id="KW-1185">Reference proteome</keyword>
<dbReference type="SMART" id="SM00421">
    <property type="entry name" value="HTH_LUXR"/>
    <property type="match status" value="1"/>
</dbReference>
<dbReference type="InterPro" id="IPR011006">
    <property type="entry name" value="CheY-like_superfamily"/>
</dbReference>
<keyword evidence="5" id="KW-0804">Transcription</keyword>
<comment type="caution">
    <text evidence="9">The sequence shown here is derived from an EMBL/GenBank/DDBJ whole genome shotgun (WGS) entry which is preliminary data.</text>
</comment>
<dbReference type="RefSeq" id="WP_160335556.1">
    <property type="nucleotide sequence ID" value="NZ_WSRP01000022.1"/>
</dbReference>
<evidence type="ECO:0000256" key="6">
    <source>
        <dbReference type="PROSITE-ProRule" id="PRU00169"/>
    </source>
</evidence>
<dbReference type="AlphaFoldDB" id="A0A6L6YK40"/>
<evidence type="ECO:0000259" key="7">
    <source>
        <dbReference type="PROSITE" id="PS50043"/>
    </source>
</evidence>
<keyword evidence="3" id="KW-0805">Transcription regulation</keyword>
<dbReference type="PANTHER" id="PTHR44688:SF16">
    <property type="entry name" value="DNA-BINDING TRANSCRIPTIONAL ACTIVATOR DEVR_DOSR"/>
    <property type="match status" value="1"/>
</dbReference>
<proteinExistence type="predicted"/>
<gene>
    <name evidence="9" type="ORF">E5987_07900</name>
</gene>
<feature type="domain" description="Response regulatory" evidence="8">
    <location>
        <begin position="6"/>
        <end position="120"/>
    </location>
</feature>